<feature type="transmembrane region" description="Helical" evidence="1">
    <location>
        <begin position="293"/>
        <end position="315"/>
    </location>
</feature>
<feature type="transmembrane region" description="Helical" evidence="1">
    <location>
        <begin position="163"/>
        <end position="181"/>
    </location>
</feature>
<keyword evidence="1" id="KW-1133">Transmembrane helix</keyword>
<dbReference type="InterPro" id="IPR002656">
    <property type="entry name" value="Acyl_transf_3_dom"/>
</dbReference>
<proteinExistence type="predicted"/>
<dbReference type="Proteomes" id="UP000559626">
    <property type="component" value="Unassembled WGS sequence"/>
</dbReference>
<dbReference type="RefSeq" id="WP_169532002.1">
    <property type="nucleotide sequence ID" value="NZ_JABBGH010000002.1"/>
</dbReference>
<feature type="transmembrane region" description="Helical" evidence="1">
    <location>
        <begin position="226"/>
        <end position="246"/>
    </location>
</feature>
<keyword evidence="4" id="KW-1185">Reference proteome</keyword>
<feature type="transmembrane region" description="Helical" evidence="1">
    <location>
        <begin position="88"/>
        <end position="110"/>
    </location>
</feature>
<keyword evidence="1" id="KW-0472">Membrane</keyword>
<evidence type="ECO:0000259" key="2">
    <source>
        <dbReference type="Pfam" id="PF01757"/>
    </source>
</evidence>
<evidence type="ECO:0000256" key="1">
    <source>
        <dbReference type="SAM" id="Phobius"/>
    </source>
</evidence>
<evidence type="ECO:0000313" key="4">
    <source>
        <dbReference type="Proteomes" id="UP000559626"/>
    </source>
</evidence>
<keyword evidence="3" id="KW-0808">Transferase</keyword>
<dbReference type="PANTHER" id="PTHR23028:SF53">
    <property type="entry name" value="ACYL_TRANSF_3 DOMAIN-CONTAINING PROTEIN"/>
    <property type="match status" value="1"/>
</dbReference>
<feature type="transmembrane region" description="Helical" evidence="1">
    <location>
        <begin position="327"/>
        <end position="350"/>
    </location>
</feature>
<feature type="transmembrane region" description="Helical" evidence="1">
    <location>
        <begin position="18"/>
        <end position="35"/>
    </location>
</feature>
<feature type="domain" description="Acyltransferase 3" evidence="2">
    <location>
        <begin position="19"/>
        <end position="336"/>
    </location>
</feature>
<gene>
    <name evidence="3" type="ORF">HHL22_14180</name>
</gene>
<dbReference type="GO" id="GO:0016747">
    <property type="term" value="F:acyltransferase activity, transferring groups other than amino-acyl groups"/>
    <property type="evidence" value="ECO:0007669"/>
    <property type="project" value="InterPro"/>
</dbReference>
<feature type="transmembrane region" description="Helical" evidence="1">
    <location>
        <begin position="187"/>
        <end position="206"/>
    </location>
</feature>
<dbReference type="InterPro" id="IPR050879">
    <property type="entry name" value="Acyltransferase_3"/>
</dbReference>
<sequence>MLPLPNPPTALRYQPELMGFRAVAIGLVVLGHWLLPPFPLSEVGRLPLFVLSGYLISGIIWKNDIYWGGSPGWTRRLGIFYTRRFLRIIPPYYLSLALGALLPLATLYQYPGWFLLPLTNVLCYQLRSWPEGVGHYWTMALEEQFYLIWPLALGLLRQRAAGLWLLVAAGLAYRCYAVLYLVPATPVYATVLLPACLDLFALGALLRLHTAAARARPGQRRPYPGWPAAAAGAAWGLLWAGTRATLPAEQLWSVLAPGLGAVVSYFTLRWLMSSPRQGRWLAHPLAQWLGKRSYGMYLFHLMLPVFYQRLIYYFLPAASAWRPWLLQPLVMALALLPLLVSLSALSWHWLEAPLERLKTRYAYEPAAVPQQI</sequence>
<dbReference type="AlphaFoldDB" id="A0A7Y0AFD4"/>
<reference evidence="3 4" key="1">
    <citation type="submission" date="2020-04" db="EMBL/GenBank/DDBJ databases">
        <title>Hymenobacter polaris sp. nov., isolated from Arctic soil.</title>
        <authorList>
            <person name="Dahal R.H."/>
        </authorList>
    </citation>
    <scope>NUCLEOTIDE SEQUENCE [LARGE SCALE GENOMIC DNA]</scope>
    <source>
        <strain evidence="3 4">RP-2-7</strain>
    </source>
</reference>
<dbReference type="PANTHER" id="PTHR23028">
    <property type="entry name" value="ACETYLTRANSFERASE"/>
    <property type="match status" value="1"/>
</dbReference>
<comment type="caution">
    <text evidence="3">The sequence shown here is derived from an EMBL/GenBank/DDBJ whole genome shotgun (WGS) entry which is preliminary data.</text>
</comment>
<feature type="transmembrane region" description="Helical" evidence="1">
    <location>
        <begin position="252"/>
        <end position="272"/>
    </location>
</feature>
<organism evidence="3 4">
    <name type="scientific">Hymenobacter polaris</name>
    <dbReference type="NCBI Taxonomy" id="2682546"/>
    <lineage>
        <taxon>Bacteria</taxon>
        <taxon>Pseudomonadati</taxon>
        <taxon>Bacteroidota</taxon>
        <taxon>Cytophagia</taxon>
        <taxon>Cytophagales</taxon>
        <taxon>Hymenobacteraceae</taxon>
        <taxon>Hymenobacter</taxon>
    </lineage>
</organism>
<dbReference type="EMBL" id="JABBGH010000002">
    <property type="protein sequence ID" value="NML66355.1"/>
    <property type="molecule type" value="Genomic_DNA"/>
</dbReference>
<name>A0A7Y0AFD4_9BACT</name>
<keyword evidence="3" id="KW-0012">Acyltransferase</keyword>
<dbReference type="GO" id="GO:0016020">
    <property type="term" value="C:membrane"/>
    <property type="evidence" value="ECO:0007669"/>
    <property type="project" value="TreeGrafter"/>
</dbReference>
<feature type="transmembrane region" description="Helical" evidence="1">
    <location>
        <begin position="136"/>
        <end position="156"/>
    </location>
</feature>
<dbReference type="GO" id="GO:0000271">
    <property type="term" value="P:polysaccharide biosynthetic process"/>
    <property type="evidence" value="ECO:0007669"/>
    <property type="project" value="TreeGrafter"/>
</dbReference>
<keyword evidence="1" id="KW-0812">Transmembrane</keyword>
<protein>
    <submittedName>
        <fullName evidence="3">Acyltransferase</fullName>
    </submittedName>
</protein>
<feature type="transmembrane region" description="Helical" evidence="1">
    <location>
        <begin position="47"/>
        <end position="67"/>
    </location>
</feature>
<dbReference type="Pfam" id="PF01757">
    <property type="entry name" value="Acyl_transf_3"/>
    <property type="match status" value="1"/>
</dbReference>
<evidence type="ECO:0000313" key="3">
    <source>
        <dbReference type="EMBL" id="NML66355.1"/>
    </source>
</evidence>
<accession>A0A7Y0AFD4</accession>